<dbReference type="AlphaFoldDB" id="A0A381TN01"/>
<keyword evidence="1" id="KW-0472">Membrane</keyword>
<gene>
    <name evidence="3" type="ORF">METZ01_LOCUS228541</name>
    <name evidence="2" type="ORF">METZ01_LOCUS69021</name>
</gene>
<evidence type="ECO:0000313" key="3">
    <source>
        <dbReference type="EMBL" id="SVB75687.1"/>
    </source>
</evidence>
<protein>
    <submittedName>
        <fullName evidence="2">Uncharacterized protein</fullName>
    </submittedName>
</protein>
<reference evidence="2" key="1">
    <citation type="submission" date="2018-05" db="EMBL/GenBank/DDBJ databases">
        <authorList>
            <person name="Lanie J.A."/>
            <person name="Ng W.-L."/>
            <person name="Kazmierczak K.M."/>
            <person name="Andrzejewski T.M."/>
            <person name="Davidsen T.M."/>
            <person name="Wayne K.J."/>
            <person name="Tettelin H."/>
            <person name="Glass J.I."/>
            <person name="Rusch D."/>
            <person name="Podicherti R."/>
            <person name="Tsui H.-C.T."/>
            <person name="Winkler M.E."/>
        </authorList>
    </citation>
    <scope>NUCLEOTIDE SEQUENCE</scope>
</reference>
<feature type="non-terminal residue" evidence="2">
    <location>
        <position position="1"/>
    </location>
</feature>
<sequence>VDPPKLPPVLPPRPSKKKGSWLPAVIITLLLIAGIATLGFTIIFAIMENGWQAFLKAVERDGWEWVWKVTLIGTCGLFALLSVLVIVGGALDVRKLFRRLREREASGESDSAD</sequence>
<dbReference type="EMBL" id="UINC01004691">
    <property type="protein sequence ID" value="SVA16167.1"/>
    <property type="molecule type" value="Genomic_DNA"/>
</dbReference>
<dbReference type="EMBL" id="UINC01056079">
    <property type="protein sequence ID" value="SVB75687.1"/>
    <property type="molecule type" value="Genomic_DNA"/>
</dbReference>
<accession>A0A381TN01</accession>
<evidence type="ECO:0000313" key="2">
    <source>
        <dbReference type="EMBL" id="SVA16167.1"/>
    </source>
</evidence>
<organism evidence="2">
    <name type="scientific">marine metagenome</name>
    <dbReference type="NCBI Taxonomy" id="408172"/>
    <lineage>
        <taxon>unclassified sequences</taxon>
        <taxon>metagenomes</taxon>
        <taxon>ecological metagenomes</taxon>
    </lineage>
</organism>
<proteinExistence type="predicted"/>
<name>A0A381TN01_9ZZZZ</name>
<evidence type="ECO:0000256" key="1">
    <source>
        <dbReference type="SAM" id="Phobius"/>
    </source>
</evidence>
<keyword evidence="1" id="KW-0812">Transmembrane</keyword>
<feature type="transmembrane region" description="Helical" evidence="1">
    <location>
        <begin position="21"/>
        <end position="46"/>
    </location>
</feature>
<feature type="transmembrane region" description="Helical" evidence="1">
    <location>
        <begin position="66"/>
        <end position="91"/>
    </location>
</feature>
<keyword evidence="1" id="KW-1133">Transmembrane helix</keyword>